<evidence type="ECO:0000313" key="1">
    <source>
        <dbReference type="EMBL" id="GAG34809.1"/>
    </source>
</evidence>
<protein>
    <submittedName>
        <fullName evidence="1">Uncharacterized protein</fullName>
    </submittedName>
</protein>
<dbReference type="EMBL" id="BARS01040350">
    <property type="protein sequence ID" value="GAG34809.1"/>
    <property type="molecule type" value="Genomic_DNA"/>
</dbReference>
<gene>
    <name evidence="1" type="ORF">S01H1_61530</name>
</gene>
<organism evidence="1">
    <name type="scientific">marine sediment metagenome</name>
    <dbReference type="NCBI Taxonomy" id="412755"/>
    <lineage>
        <taxon>unclassified sequences</taxon>
        <taxon>metagenomes</taxon>
        <taxon>ecological metagenomes</taxon>
    </lineage>
</organism>
<accession>X0WUY1</accession>
<sequence>MNSGYVVKAKVRNIGEAGFITVVALLNSNEGTW</sequence>
<comment type="caution">
    <text evidence="1">The sequence shown here is derived from an EMBL/GenBank/DDBJ whole genome shotgun (WGS) entry which is preliminary data.</text>
</comment>
<feature type="non-terminal residue" evidence="1">
    <location>
        <position position="33"/>
    </location>
</feature>
<dbReference type="AlphaFoldDB" id="X0WUY1"/>
<proteinExistence type="predicted"/>
<reference evidence="1" key="1">
    <citation type="journal article" date="2014" name="Front. Microbiol.">
        <title>High frequency of phylogenetically diverse reductive dehalogenase-homologous genes in deep subseafloor sedimentary metagenomes.</title>
        <authorList>
            <person name="Kawai M."/>
            <person name="Futagami T."/>
            <person name="Toyoda A."/>
            <person name="Takaki Y."/>
            <person name="Nishi S."/>
            <person name="Hori S."/>
            <person name="Arai W."/>
            <person name="Tsubouchi T."/>
            <person name="Morono Y."/>
            <person name="Uchiyama I."/>
            <person name="Ito T."/>
            <person name="Fujiyama A."/>
            <person name="Inagaki F."/>
            <person name="Takami H."/>
        </authorList>
    </citation>
    <scope>NUCLEOTIDE SEQUENCE</scope>
    <source>
        <strain evidence="1">Expedition CK06-06</strain>
    </source>
</reference>
<name>X0WUY1_9ZZZZ</name>